<evidence type="ECO:0000313" key="1">
    <source>
        <dbReference type="EMBL" id="KAK8078505.1"/>
    </source>
</evidence>
<protein>
    <submittedName>
        <fullName evidence="1">Uncharacterized protein</fullName>
    </submittedName>
</protein>
<evidence type="ECO:0000313" key="2">
    <source>
        <dbReference type="Proteomes" id="UP001446871"/>
    </source>
</evidence>
<sequence>MCVSLKTPHLLERHTHRRILRRIEHPIHDRAGPLRISGVVEISELLLEDISRRAPRVGVAGLRVRLPEEGDAARQGQQQTDGPLLPGVLVRGVGEDGLGLGAGHLGGGWIARAGSDGKGQLLVFGEHRVMKSGLKS</sequence>
<gene>
    <name evidence="1" type="ORF">PG996_004675</name>
</gene>
<comment type="caution">
    <text evidence="1">The sequence shown here is derived from an EMBL/GenBank/DDBJ whole genome shotgun (WGS) entry which is preliminary data.</text>
</comment>
<accession>A0ABR1W4S1</accession>
<organism evidence="1 2">
    <name type="scientific">Apiospora saccharicola</name>
    <dbReference type="NCBI Taxonomy" id="335842"/>
    <lineage>
        <taxon>Eukaryota</taxon>
        <taxon>Fungi</taxon>
        <taxon>Dikarya</taxon>
        <taxon>Ascomycota</taxon>
        <taxon>Pezizomycotina</taxon>
        <taxon>Sordariomycetes</taxon>
        <taxon>Xylariomycetidae</taxon>
        <taxon>Amphisphaeriales</taxon>
        <taxon>Apiosporaceae</taxon>
        <taxon>Apiospora</taxon>
    </lineage>
</organism>
<dbReference type="EMBL" id="JAQQWM010000002">
    <property type="protein sequence ID" value="KAK8078505.1"/>
    <property type="molecule type" value="Genomic_DNA"/>
</dbReference>
<dbReference type="Proteomes" id="UP001446871">
    <property type="component" value="Unassembled WGS sequence"/>
</dbReference>
<proteinExistence type="predicted"/>
<reference evidence="1 2" key="1">
    <citation type="submission" date="2023-01" db="EMBL/GenBank/DDBJ databases">
        <title>Analysis of 21 Apiospora genomes using comparative genomics revels a genus with tremendous synthesis potential of carbohydrate active enzymes and secondary metabolites.</title>
        <authorList>
            <person name="Sorensen T."/>
        </authorList>
    </citation>
    <scope>NUCLEOTIDE SEQUENCE [LARGE SCALE GENOMIC DNA]</scope>
    <source>
        <strain evidence="1 2">CBS 83171</strain>
    </source>
</reference>
<keyword evidence="2" id="KW-1185">Reference proteome</keyword>
<name>A0ABR1W4S1_9PEZI</name>